<accession>A0AAE0YWI2</accession>
<gene>
    <name evidence="6" type="ORF">RRG08_032722</name>
</gene>
<keyword evidence="1" id="KW-0343">GTPase activation</keyword>
<dbReference type="GO" id="GO:0005829">
    <property type="term" value="C:cytosol"/>
    <property type="evidence" value="ECO:0007669"/>
    <property type="project" value="TreeGrafter"/>
</dbReference>
<dbReference type="Proteomes" id="UP001283361">
    <property type="component" value="Unassembled WGS sequence"/>
</dbReference>
<dbReference type="InterPro" id="IPR018247">
    <property type="entry name" value="EF_Hand_1_Ca_BS"/>
</dbReference>
<dbReference type="SUPFAM" id="SSF52047">
    <property type="entry name" value="RNI-like"/>
    <property type="match status" value="1"/>
</dbReference>
<keyword evidence="4" id="KW-0106">Calcium</keyword>
<dbReference type="Pfam" id="PF13499">
    <property type="entry name" value="EF-hand_7"/>
    <property type="match status" value="1"/>
</dbReference>
<organism evidence="6 7">
    <name type="scientific">Elysia crispata</name>
    <name type="common">lettuce slug</name>
    <dbReference type="NCBI Taxonomy" id="231223"/>
    <lineage>
        <taxon>Eukaryota</taxon>
        <taxon>Metazoa</taxon>
        <taxon>Spiralia</taxon>
        <taxon>Lophotrochozoa</taxon>
        <taxon>Mollusca</taxon>
        <taxon>Gastropoda</taxon>
        <taxon>Heterobranchia</taxon>
        <taxon>Euthyneura</taxon>
        <taxon>Panpulmonata</taxon>
        <taxon>Sacoglossa</taxon>
        <taxon>Placobranchoidea</taxon>
        <taxon>Plakobranchidae</taxon>
        <taxon>Elysia</taxon>
    </lineage>
</organism>
<comment type="caution">
    <text evidence="6">The sequence shown here is derived from an EMBL/GenBank/DDBJ whole genome shotgun (WGS) entry which is preliminary data.</text>
</comment>
<dbReference type="InterPro" id="IPR032675">
    <property type="entry name" value="LRR_dom_sf"/>
</dbReference>
<dbReference type="InterPro" id="IPR011992">
    <property type="entry name" value="EF-hand-dom_pair"/>
</dbReference>
<protein>
    <recommendedName>
        <fullName evidence="5">EF-hand domain-containing protein</fullName>
    </recommendedName>
</protein>
<dbReference type="PANTHER" id="PTHR24113">
    <property type="entry name" value="RAN GTPASE-ACTIVATING PROTEIN 1"/>
    <property type="match status" value="1"/>
</dbReference>
<keyword evidence="2" id="KW-0433">Leucine-rich repeat</keyword>
<evidence type="ECO:0000256" key="4">
    <source>
        <dbReference type="ARBA" id="ARBA00022837"/>
    </source>
</evidence>
<dbReference type="PANTHER" id="PTHR24113:SF12">
    <property type="entry name" value="RAN GTPASE-ACTIVATING PROTEIN 1"/>
    <property type="match status" value="1"/>
</dbReference>
<evidence type="ECO:0000256" key="1">
    <source>
        <dbReference type="ARBA" id="ARBA00022468"/>
    </source>
</evidence>
<dbReference type="SMART" id="SM00054">
    <property type="entry name" value="EFh"/>
    <property type="match status" value="2"/>
</dbReference>
<evidence type="ECO:0000313" key="6">
    <source>
        <dbReference type="EMBL" id="KAK3757557.1"/>
    </source>
</evidence>
<dbReference type="GO" id="GO:0031267">
    <property type="term" value="F:small GTPase binding"/>
    <property type="evidence" value="ECO:0007669"/>
    <property type="project" value="TreeGrafter"/>
</dbReference>
<dbReference type="EMBL" id="JAWDGP010005359">
    <property type="protein sequence ID" value="KAK3757557.1"/>
    <property type="molecule type" value="Genomic_DNA"/>
</dbReference>
<sequence length="340" mass="38260">MPGLTELYLGHNSLGSPSIANFALALEEVTCSLKVLDLQYNHIRKGAAARLAQAIAKNKSLVSVNLSWNGLGSEGCVGLTKVLTSNKTLQDLDISSARICAQDSELLTRGLWNNTTLQCLRMSSNPVTTVGAKSLATAVLRSKASGLRELDLSGIPVDDDFIFLANLLDEHNSTRVIYDVTGNLAPLLAINVTPWPRDGPDLGFYRPDIVLFEYMKLDGMRIIDMFEFLDHQKRGKISMSDLRRGINNMKIPFSEHDVEELVRRFDTNGDGFISFEELLQGYKYHYYSVNSRKARARLAHTKDGGLADLWEILREIIRKRRPISNQKVTWYTLVQEKWRV</sequence>
<dbReference type="Gene3D" id="3.80.10.10">
    <property type="entry name" value="Ribonuclease Inhibitor"/>
    <property type="match status" value="1"/>
</dbReference>
<evidence type="ECO:0000313" key="7">
    <source>
        <dbReference type="Proteomes" id="UP001283361"/>
    </source>
</evidence>
<dbReference type="PROSITE" id="PS00018">
    <property type="entry name" value="EF_HAND_1"/>
    <property type="match status" value="1"/>
</dbReference>
<evidence type="ECO:0000256" key="2">
    <source>
        <dbReference type="ARBA" id="ARBA00022614"/>
    </source>
</evidence>
<dbReference type="InterPro" id="IPR027038">
    <property type="entry name" value="RanGap"/>
</dbReference>
<proteinExistence type="predicted"/>
<dbReference type="PROSITE" id="PS50222">
    <property type="entry name" value="EF_HAND_2"/>
    <property type="match status" value="1"/>
</dbReference>
<dbReference type="SUPFAM" id="SSF47473">
    <property type="entry name" value="EF-hand"/>
    <property type="match status" value="1"/>
</dbReference>
<name>A0AAE0YWI2_9GAST</name>
<dbReference type="SMART" id="SM00368">
    <property type="entry name" value="LRR_RI"/>
    <property type="match status" value="4"/>
</dbReference>
<keyword evidence="7" id="KW-1185">Reference proteome</keyword>
<dbReference type="Gene3D" id="1.10.238.10">
    <property type="entry name" value="EF-hand"/>
    <property type="match status" value="1"/>
</dbReference>
<dbReference type="InterPro" id="IPR001611">
    <property type="entry name" value="Leu-rich_rpt"/>
</dbReference>
<dbReference type="GO" id="GO:0048471">
    <property type="term" value="C:perinuclear region of cytoplasm"/>
    <property type="evidence" value="ECO:0007669"/>
    <property type="project" value="TreeGrafter"/>
</dbReference>
<dbReference type="GO" id="GO:0005634">
    <property type="term" value="C:nucleus"/>
    <property type="evidence" value="ECO:0007669"/>
    <property type="project" value="TreeGrafter"/>
</dbReference>
<dbReference type="Pfam" id="PF13516">
    <property type="entry name" value="LRR_6"/>
    <property type="match status" value="3"/>
</dbReference>
<evidence type="ECO:0000259" key="5">
    <source>
        <dbReference type="PROSITE" id="PS50222"/>
    </source>
</evidence>
<dbReference type="GO" id="GO:0005096">
    <property type="term" value="F:GTPase activator activity"/>
    <property type="evidence" value="ECO:0007669"/>
    <property type="project" value="UniProtKB-KW"/>
</dbReference>
<evidence type="ECO:0000256" key="3">
    <source>
        <dbReference type="ARBA" id="ARBA00022737"/>
    </source>
</evidence>
<dbReference type="GO" id="GO:0005509">
    <property type="term" value="F:calcium ion binding"/>
    <property type="evidence" value="ECO:0007669"/>
    <property type="project" value="InterPro"/>
</dbReference>
<dbReference type="CDD" id="cd00051">
    <property type="entry name" value="EFh"/>
    <property type="match status" value="1"/>
</dbReference>
<feature type="domain" description="EF-hand" evidence="5">
    <location>
        <begin position="253"/>
        <end position="288"/>
    </location>
</feature>
<dbReference type="AlphaFoldDB" id="A0AAE0YWI2"/>
<reference evidence="6" key="1">
    <citation type="journal article" date="2023" name="G3 (Bethesda)">
        <title>A reference genome for the long-term kleptoplast-retaining sea slug Elysia crispata morphotype clarki.</title>
        <authorList>
            <person name="Eastman K.E."/>
            <person name="Pendleton A.L."/>
            <person name="Shaikh M.A."/>
            <person name="Suttiyut T."/>
            <person name="Ogas R."/>
            <person name="Tomko P."/>
            <person name="Gavelis G."/>
            <person name="Widhalm J.R."/>
            <person name="Wisecaver J.H."/>
        </authorList>
    </citation>
    <scope>NUCLEOTIDE SEQUENCE</scope>
    <source>
        <strain evidence="6">ECLA1</strain>
    </source>
</reference>
<dbReference type="GO" id="GO:0006913">
    <property type="term" value="P:nucleocytoplasmic transport"/>
    <property type="evidence" value="ECO:0007669"/>
    <property type="project" value="TreeGrafter"/>
</dbReference>
<keyword evidence="3" id="KW-0677">Repeat</keyword>
<dbReference type="InterPro" id="IPR002048">
    <property type="entry name" value="EF_hand_dom"/>
</dbReference>